<gene>
    <name evidence="1" type="ORF">EDB81DRAFT_816563</name>
</gene>
<proteinExistence type="predicted"/>
<dbReference type="Proteomes" id="UP000738349">
    <property type="component" value="Unassembled WGS sequence"/>
</dbReference>
<comment type="caution">
    <text evidence="1">The sequence shown here is derived from an EMBL/GenBank/DDBJ whole genome shotgun (WGS) entry which is preliminary data.</text>
</comment>
<protein>
    <submittedName>
        <fullName evidence="1">Uncharacterized protein</fullName>
    </submittedName>
</protein>
<accession>A0A9P9DFL8</accession>
<dbReference type="AlphaFoldDB" id="A0A9P9DFL8"/>
<evidence type="ECO:0000313" key="2">
    <source>
        <dbReference type="Proteomes" id="UP000738349"/>
    </source>
</evidence>
<reference evidence="1" key="1">
    <citation type="journal article" date="2021" name="Nat. Commun.">
        <title>Genetic determinants of endophytism in the Arabidopsis root mycobiome.</title>
        <authorList>
            <person name="Mesny F."/>
            <person name="Miyauchi S."/>
            <person name="Thiergart T."/>
            <person name="Pickel B."/>
            <person name="Atanasova L."/>
            <person name="Karlsson M."/>
            <person name="Huettel B."/>
            <person name="Barry K.W."/>
            <person name="Haridas S."/>
            <person name="Chen C."/>
            <person name="Bauer D."/>
            <person name="Andreopoulos W."/>
            <person name="Pangilinan J."/>
            <person name="LaButti K."/>
            <person name="Riley R."/>
            <person name="Lipzen A."/>
            <person name="Clum A."/>
            <person name="Drula E."/>
            <person name="Henrissat B."/>
            <person name="Kohler A."/>
            <person name="Grigoriev I.V."/>
            <person name="Martin F.M."/>
            <person name="Hacquard S."/>
        </authorList>
    </citation>
    <scope>NUCLEOTIDE SEQUENCE</scope>
    <source>
        <strain evidence="1">MPI-CAGE-AT-0147</strain>
    </source>
</reference>
<organism evidence="1 2">
    <name type="scientific">Dactylonectria macrodidyma</name>
    <dbReference type="NCBI Taxonomy" id="307937"/>
    <lineage>
        <taxon>Eukaryota</taxon>
        <taxon>Fungi</taxon>
        <taxon>Dikarya</taxon>
        <taxon>Ascomycota</taxon>
        <taxon>Pezizomycotina</taxon>
        <taxon>Sordariomycetes</taxon>
        <taxon>Hypocreomycetidae</taxon>
        <taxon>Hypocreales</taxon>
        <taxon>Nectriaceae</taxon>
        <taxon>Dactylonectria</taxon>
    </lineage>
</organism>
<evidence type="ECO:0000313" key="1">
    <source>
        <dbReference type="EMBL" id="KAH7118311.1"/>
    </source>
</evidence>
<dbReference type="EMBL" id="JAGMUV010000027">
    <property type="protein sequence ID" value="KAH7118311.1"/>
    <property type="molecule type" value="Genomic_DNA"/>
</dbReference>
<sequence length="71" mass="8188">MRFAQSETGFSNQQITLEWLHSFNAFSWLASMKAREKGISLSDWFGCDEWLHDAISPHHKLTAPPDDPRGR</sequence>
<dbReference type="OrthoDB" id="5071101at2759"/>
<name>A0A9P9DFL8_9HYPO</name>
<keyword evidence="2" id="KW-1185">Reference proteome</keyword>